<reference evidence="1" key="1">
    <citation type="submission" date="2019-08" db="EMBL/GenBank/DDBJ databases">
        <authorList>
            <person name="Kucharzyk K."/>
            <person name="Murdoch R.W."/>
            <person name="Higgins S."/>
            <person name="Loffler F."/>
        </authorList>
    </citation>
    <scope>NUCLEOTIDE SEQUENCE</scope>
</reference>
<proteinExistence type="predicted"/>
<comment type="caution">
    <text evidence="1">The sequence shown here is derived from an EMBL/GenBank/DDBJ whole genome shotgun (WGS) entry which is preliminary data.</text>
</comment>
<organism evidence="1">
    <name type="scientific">bioreactor metagenome</name>
    <dbReference type="NCBI Taxonomy" id="1076179"/>
    <lineage>
        <taxon>unclassified sequences</taxon>
        <taxon>metagenomes</taxon>
        <taxon>ecological metagenomes</taxon>
    </lineage>
</organism>
<dbReference type="AlphaFoldDB" id="A0A645J0A5"/>
<gene>
    <name evidence="1" type="ORF">SDC9_204819</name>
</gene>
<dbReference type="EMBL" id="VSSQ01128297">
    <property type="protein sequence ID" value="MPN57125.1"/>
    <property type="molecule type" value="Genomic_DNA"/>
</dbReference>
<accession>A0A645J0A5</accession>
<sequence>MAERGTQKHEMRNSAVDQLPDFVQVGRRIGQEGMGVSCITKIVKPLHQVQLQLVSIFDDFHVVDGDQDRDGSGRLPVHQLVAEIGAIPVFFGNRQDFFAGFFGHPRPLPIVQHGGNRLIGYSGHGRDVFNGDRHNCLRYSCSVSPPPFRRRKK</sequence>
<protein>
    <submittedName>
        <fullName evidence="1">Uncharacterized protein</fullName>
    </submittedName>
</protein>
<name>A0A645J0A5_9ZZZZ</name>
<evidence type="ECO:0000313" key="1">
    <source>
        <dbReference type="EMBL" id="MPN57125.1"/>
    </source>
</evidence>